<dbReference type="Proteomes" id="UP000502665">
    <property type="component" value="Chromosome"/>
</dbReference>
<gene>
    <name evidence="1" type="ORF">G9272_42690</name>
</gene>
<dbReference type="InterPro" id="IPR016888">
    <property type="entry name" value="UCP028498"/>
</dbReference>
<dbReference type="Pfam" id="PF10012">
    <property type="entry name" value="DUF2255"/>
    <property type="match status" value="1"/>
</dbReference>
<evidence type="ECO:0000313" key="1">
    <source>
        <dbReference type="EMBL" id="QJT06203.1"/>
    </source>
</evidence>
<name>A0A6M4XDP4_9ACTN</name>
<organism evidence="1 2">
    <name type="scientific">Streptomyces asoensis</name>
    <dbReference type="NCBI Taxonomy" id="249586"/>
    <lineage>
        <taxon>Bacteria</taxon>
        <taxon>Bacillati</taxon>
        <taxon>Actinomycetota</taxon>
        <taxon>Actinomycetes</taxon>
        <taxon>Kitasatosporales</taxon>
        <taxon>Streptomycetaceae</taxon>
        <taxon>Streptomyces</taxon>
    </lineage>
</organism>
<keyword evidence="2" id="KW-1185">Reference proteome</keyword>
<reference evidence="1" key="1">
    <citation type="submission" date="2020-03" db="EMBL/GenBank/DDBJ databases">
        <title>Molecular networking-based the target discovery of potent antiproliferative macrolactams: 5/6/7/16 polycyclic ansamycins and glycosylated trienomycin from Streptomyces cacaoi subsp. asoensis.</title>
        <authorList>
            <person name="Liu L.-L."/>
        </authorList>
    </citation>
    <scope>NUCLEOTIDE SEQUENCE [LARGE SCALE GENOMIC DNA]</scope>
    <source>
        <strain evidence="1">H2S5</strain>
    </source>
</reference>
<dbReference type="AlphaFoldDB" id="A0A6M4XDP4"/>
<evidence type="ECO:0000313" key="2">
    <source>
        <dbReference type="Proteomes" id="UP000502665"/>
    </source>
</evidence>
<dbReference type="Gene3D" id="2.30.110.10">
    <property type="entry name" value="Electron Transport, Fmn-binding Protein, Chain A"/>
    <property type="match status" value="1"/>
</dbReference>
<dbReference type="RefSeq" id="WP_171401520.1">
    <property type="nucleotide sequence ID" value="NZ_CP049838.1"/>
</dbReference>
<sequence>MTSTSAWTSQELDSIEHAEELEIASLRRDGELGSRRTIWVVRVGDGIYVRSVNGPGSDWYRGTRARQEGRIRAGGVGKDVTIIDADDEVNDAVDTAYRTKYGHYAAYIIKAITSPEASSTTMRLEPR</sequence>
<accession>A0A6M4XDP4</accession>
<dbReference type="EMBL" id="CP049838">
    <property type="protein sequence ID" value="QJT06203.1"/>
    <property type="molecule type" value="Genomic_DNA"/>
</dbReference>
<proteinExistence type="predicted"/>
<protein>
    <submittedName>
        <fullName evidence="1">DUF2255 family protein</fullName>
    </submittedName>
</protein>
<dbReference type="InterPro" id="IPR012349">
    <property type="entry name" value="Split_barrel_FMN-bd"/>
</dbReference>